<dbReference type="Gene3D" id="2.60.40.10">
    <property type="entry name" value="Immunoglobulins"/>
    <property type="match status" value="3"/>
</dbReference>
<dbReference type="InterPro" id="IPR013783">
    <property type="entry name" value="Ig-like_fold"/>
</dbReference>
<dbReference type="SMART" id="SM00409">
    <property type="entry name" value="IG"/>
    <property type="match status" value="3"/>
</dbReference>
<evidence type="ECO:0000313" key="10">
    <source>
        <dbReference type="EMBL" id="CEK83761.1"/>
    </source>
</evidence>
<gene>
    <name evidence="9" type="primary">ORF138881</name>
    <name evidence="10" type="synonym">ORF138890</name>
</gene>
<evidence type="ECO:0000256" key="4">
    <source>
        <dbReference type="ARBA" id="ARBA00023180"/>
    </source>
</evidence>
<dbReference type="GO" id="GO:0005886">
    <property type="term" value="C:plasma membrane"/>
    <property type="evidence" value="ECO:0007669"/>
    <property type="project" value="TreeGrafter"/>
</dbReference>
<dbReference type="InterPro" id="IPR051275">
    <property type="entry name" value="Cell_adhesion_signaling"/>
</dbReference>
<keyword evidence="2 7" id="KW-0472">Membrane</keyword>
<comment type="subcellular location">
    <subcellularLocation>
        <location evidence="1">Membrane</location>
        <topology evidence="1">Single-pass type I membrane protein</topology>
    </subcellularLocation>
</comment>
<evidence type="ECO:0000259" key="8">
    <source>
        <dbReference type="PROSITE" id="PS50835"/>
    </source>
</evidence>
<dbReference type="GO" id="GO:0005911">
    <property type="term" value="C:cell-cell junction"/>
    <property type="evidence" value="ECO:0007669"/>
    <property type="project" value="TreeGrafter"/>
</dbReference>
<accession>A0A0B7AT03</accession>
<feature type="domain" description="Ig-like" evidence="8">
    <location>
        <begin position="27"/>
        <end position="133"/>
    </location>
</feature>
<dbReference type="CDD" id="cd00096">
    <property type="entry name" value="Ig"/>
    <property type="match status" value="1"/>
</dbReference>
<name>A0A0B7AT03_9EUPU</name>
<sequence length="401" mass="44664">LTAQSRSVEMARLILFVASIVSFVAVPALSENDIFKIMPESNELLLKVGASQSLNCTVTASDDNVQLVWTLPIVDGRQVTDRVTTWSKSHGTSGRITRENGLQIVSFDLANAGEYKCSLIKNNTVVDSKVILVSAAGENKTQPVFKDGSTEVTLSCELRINKSISDLTWLKVGYSDTGRSEQKLSDLKDSSRFKEVDENSSLIITTPTQEDAGLYIARFTFIGLPTPYDCEVEFQAAPVVQDFDKAKNLIEGDKMELQCIVKGHPYSVVTWYKGSDRVNYSDSDSRHQILESFSKDHTVRLIIKSVEFSDEGDYTCEAYSARFNETSRKTLTVRVKDKLAALWPFLGIVGEVVVLCTIIFIYEKRRNKQVQLEEKAAEEVDGSATDKKEGLRHRTTNNPTA</sequence>
<feature type="region of interest" description="Disordered" evidence="6">
    <location>
        <begin position="372"/>
        <end position="401"/>
    </location>
</feature>
<feature type="domain" description="Ig-like" evidence="8">
    <location>
        <begin position="147"/>
        <end position="215"/>
    </location>
</feature>
<dbReference type="PANTHER" id="PTHR11640">
    <property type="entry name" value="NEPHRIN"/>
    <property type="match status" value="1"/>
</dbReference>
<dbReference type="PROSITE" id="PS50835">
    <property type="entry name" value="IG_LIKE"/>
    <property type="match status" value="3"/>
</dbReference>
<evidence type="ECO:0000313" key="9">
    <source>
        <dbReference type="EMBL" id="CEK83757.1"/>
    </source>
</evidence>
<dbReference type="Pfam" id="PF07679">
    <property type="entry name" value="I-set"/>
    <property type="match status" value="1"/>
</dbReference>
<dbReference type="GO" id="GO:0050839">
    <property type="term" value="F:cell adhesion molecule binding"/>
    <property type="evidence" value="ECO:0007669"/>
    <property type="project" value="TreeGrafter"/>
</dbReference>
<dbReference type="InterPro" id="IPR013098">
    <property type="entry name" value="Ig_I-set"/>
</dbReference>
<dbReference type="GO" id="GO:0098609">
    <property type="term" value="P:cell-cell adhesion"/>
    <property type="evidence" value="ECO:0007669"/>
    <property type="project" value="TreeGrafter"/>
</dbReference>
<dbReference type="SUPFAM" id="SSF48726">
    <property type="entry name" value="Immunoglobulin"/>
    <property type="match status" value="3"/>
</dbReference>
<keyword evidence="3" id="KW-1015">Disulfide bond</keyword>
<protein>
    <recommendedName>
        <fullName evidence="8">Ig-like domain-containing protein</fullName>
    </recommendedName>
</protein>
<evidence type="ECO:0000256" key="5">
    <source>
        <dbReference type="ARBA" id="ARBA00023319"/>
    </source>
</evidence>
<evidence type="ECO:0000256" key="2">
    <source>
        <dbReference type="ARBA" id="ARBA00023136"/>
    </source>
</evidence>
<dbReference type="SMART" id="SM00408">
    <property type="entry name" value="IGc2"/>
    <property type="match status" value="2"/>
</dbReference>
<feature type="transmembrane region" description="Helical" evidence="7">
    <location>
        <begin position="341"/>
        <end position="362"/>
    </location>
</feature>
<evidence type="ECO:0000256" key="3">
    <source>
        <dbReference type="ARBA" id="ARBA00023157"/>
    </source>
</evidence>
<dbReference type="InterPro" id="IPR003599">
    <property type="entry name" value="Ig_sub"/>
</dbReference>
<feature type="compositionally biased region" description="Basic and acidic residues" evidence="6">
    <location>
        <begin position="372"/>
        <end position="389"/>
    </location>
</feature>
<keyword evidence="7" id="KW-0812">Transmembrane</keyword>
<feature type="domain" description="Ig-like" evidence="8">
    <location>
        <begin position="238"/>
        <end position="332"/>
    </location>
</feature>
<evidence type="ECO:0000256" key="6">
    <source>
        <dbReference type="SAM" id="MobiDB-lite"/>
    </source>
</evidence>
<dbReference type="InterPro" id="IPR036179">
    <property type="entry name" value="Ig-like_dom_sf"/>
</dbReference>
<keyword evidence="4" id="KW-0325">Glycoprotein</keyword>
<evidence type="ECO:0000256" key="1">
    <source>
        <dbReference type="ARBA" id="ARBA00004479"/>
    </source>
</evidence>
<dbReference type="InterPro" id="IPR007110">
    <property type="entry name" value="Ig-like_dom"/>
</dbReference>
<dbReference type="EMBL" id="HACG01036892">
    <property type="protein sequence ID" value="CEK83757.1"/>
    <property type="molecule type" value="Transcribed_RNA"/>
</dbReference>
<proteinExistence type="predicted"/>
<evidence type="ECO:0000256" key="7">
    <source>
        <dbReference type="SAM" id="Phobius"/>
    </source>
</evidence>
<reference evidence="9" key="1">
    <citation type="submission" date="2014-12" db="EMBL/GenBank/DDBJ databases">
        <title>Insight into the proteome of Arion vulgaris.</title>
        <authorList>
            <person name="Aradska J."/>
            <person name="Bulat T."/>
            <person name="Smidak R."/>
            <person name="Sarate P."/>
            <person name="Gangsoo J."/>
            <person name="Sialana F."/>
            <person name="Bilban M."/>
            <person name="Lubec G."/>
        </authorList>
    </citation>
    <scope>NUCLEOTIDE SEQUENCE</scope>
    <source>
        <tissue evidence="9">Skin</tissue>
    </source>
</reference>
<dbReference type="InterPro" id="IPR003598">
    <property type="entry name" value="Ig_sub2"/>
</dbReference>
<dbReference type="EMBL" id="HACG01036896">
    <property type="protein sequence ID" value="CEK83761.1"/>
    <property type="molecule type" value="Transcribed_RNA"/>
</dbReference>
<organism evidence="9">
    <name type="scientific">Arion vulgaris</name>
    <dbReference type="NCBI Taxonomy" id="1028688"/>
    <lineage>
        <taxon>Eukaryota</taxon>
        <taxon>Metazoa</taxon>
        <taxon>Spiralia</taxon>
        <taxon>Lophotrochozoa</taxon>
        <taxon>Mollusca</taxon>
        <taxon>Gastropoda</taxon>
        <taxon>Heterobranchia</taxon>
        <taxon>Euthyneura</taxon>
        <taxon>Panpulmonata</taxon>
        <taxon>Eupulmonata</taxon>
        <taxon>Stylommatophora</taxon>
        <taxon>Helicina</taxon>
        <taxon>Arionoidea</taxon>
        <taxon>Arionidae</taxon>
        <taxon>Arion</taxon>
    </lineage>
</organism>
<keyword evidence="5" id="KW-0393">Immunoglobulin domain</keyword>
<feature type="non-terminal residue" evidence="9">
    <location>
        <position position="1"/>
    </location>
</feature>
<dbReference type="AlphaFoldDB" id="A0A0B7AT03"/>
<dbReference type="PANTHER" id="PTHR11640:SF31">
    <property type="entry name" value="IRREGULAR CHIASM C-ROUGHEST PROTEIN-RELATED"/>
    <property type="match status" value="1"/>
</dbReference>
<keyword evidence="7" id="KW-1133">Transmembrane helix</keyword>